<dbReference type="EMBL" id="JAGMUV010000028">
    <property type="protein sequence ID" value="KAH7117422.1"/>
    <property type="molecule type" value="Genomic_DNA"/>
</dbReference>
<protein>
    <submittedName>
        <fullName evidence="1">Uncharacterized protein</fullName>
    </submittedName>
</protein>
<dbReference type="OrthoDB" id="300709at2759"/>
<gene>
    <name evidence="1" type="ORF">EDB81DRAFT_767220</name>
</gene>
<dbReference type="Gene3D" id="3.90.25.10">
    <property type="entry name" value="UDP-galactose 4-epimerase, domain 1"/>
    <property type="match status" value="1"/>
</dbReference>
<comment type="caution">
    <text evidence="1">The sequence shown here is derived from an EMBL/GenBank/DDBJ whole genome shotgun (WGS) entry which is preliminary data.</text>
</comment>
<name>A0A9P9IEY3_9HYPO</name>
<proteinExistence type="predicted"/>
<accession>A0A9P9IEY3</accession>
<reference evidence="1" key="1">
    <citation type="journal article" date="2021" name="Nat. Commun.">
        <title>Genetic determinants of endophytism in the Arabidopsis root mycobiome.</title>
        <authorList>
            <person name="Mesny F."/>
            <person name="Miyauchi S."/>
            <person name="Thiergart T."/>
            <person name="Pickel B."/>
            <person name="Atanasova L."/>
            <person name="Karlsson M."/>
            <person name="Huettel B."/>
            <person name="Barry K.W."/>
            <person name="Haridas S."/>
            <person name="Chen C."/>
            <person name="Bauer D."/>
            <person name="Andreopoulos W."/>
            <person name="Pangilinan J."/>
            <person name="LaButti K."/>
            <person name="Riley R."/>
            <person name="Lipzen A."/>
            <person name="Clum A."/>
            <person name="Drula E."/>
            <person name="Henrissat B."/>
            <person name="Kohler A."/>
            <person name="Grigoriev I.V."/>
            <person name="Martin F.M."/>
            <person name="Hacquard S."/>
        </authorList>
    </citation>
    <scope>NUCLEOTIDE SEQUENCE</scope>
    <source>
        <strain evidence="1">MPI-CAGE-AT-0147</strain>
    </source>
</reference>
<dbReference type="Proteomes" id="UP000738349">
    <property type="component" value="Unassembled WGS sequence"/>
</dbReference>
<dbReference type="AlphaFoldDB" id="A0A9P9IEY3"/>
<sequence>MSSLPPASVSSSGKLPVPHFDFKHAAYDWVEENLPDLAAKATRVWLGWYPSNMAFNPMMKFVPLTGSWKLVQRLSVRLQSSLPTISKCRMWRQLWESDSGRRGAYVDVSDKTIEKIWGAAGLEIAAQLRWSEEFPDWNQLEPGRVITLQELGVEGKVRDFKQALESVRDSLI</sequence>
<dbReference type="Gene3D" id="3.40.50.720">
    <property type="entry name" value="NAD(P)-binding Rossmann-like Domain"/>
    <property type="match status" value="1"/>
</dbReference>
<organism evidence="1 2">
    <name type="scientific">Dactylonectria macrodidyma</name>
    <dbReference type="NCBI Taxonomy" id="307937"/>
    <lineage>
        <taxon>Eukaryota</taxon>
        <taxon>Fungi</taxon>
        <taxon>Dikarya</taxon>
        <taxon>Ascomycota</taxon>
        <taxon>Pezizomycotina</taxon>
        <taxon>Sordariomycetes</taxon>
        <taxon>Hypocreomycetidae</taxon>
        <taxon>Hypocreales</taxon>
        <taxon>Nectriaceae</taxon>
        <taxon>Dactylonectria</taxon>
    </lineage>
</organism>
<evidence type="ECO:0000313" key="2">
    <source>
        <dbReference type="Proteomes" id="UP000738349"/>
    </source>
</evidence>
<keyword evidence="2" id="KW-1185">Reference proteome</keyword>
<evidence type="ECO:0000313" key="1">
    <source>
        <dbReference type="EMBL" id="KAH7117422.1"/>
    </source>
</evidence>